<feature type="active site" evidence="5 6">
    <location>
        <position position="314"/>
    </location>
</feature>
<evidence type="ECO:0000256" key="6">
    <source>
        <dbReference type="PROSITE-ProRule" id="PRU00050"/>
    </source>
</evidence>
<dbReference type="EMBL" id="VITR01000004">
    <property type="protein sequence ID" value="TWB43794.1"/>
    <property type="molecule type" value="Genomic_DNA"/>
</dbReference>
<dbReference type="InterPro" id="IPR008248">
    <property type="entry name" value="CheB-like"/>
</dbReference>
<dbReference type="PROSITE" id="PS50122">
    <property type="entry name" value="CHEB"/>
    <property type="match status" value="1"/>
</dbReference>
<evidence type="ECO:0000313" key="11">
    <source>
        <dbReference type="EMBL" id="TWB43794.1"/>
    </source>
</evidence>
<feature type="active site" evidence="5 6">
    <location>
        <position position="217"/>
    </location>
</feature>
<evidence type="ECO:0000256" key="4">
    <source>
        <dbReference type="ARBA" id="ARBA00048267"/>
    </source>
</evidence>
<comment type="catalytic activity">
    <reaction evidence="5">
        <text>L-glutaminyl-[protein] + H2O = L-glutamyl-[protein] + NH4(+)</text>
        <dbReference type="Rhea" id="RHEA:16441"/>
        <dbReference type="Rhea" id="RHEA-COMP:10207"/>
        <dbReference type="Rhea" id="RHEA-COMP:10208"/>
        <dbReference type="ChEBI" id="CHEBI:15377"/>
        <dbReference type="ChEBI" id="CHEBI:28938"/>
        <dbReference type="ChEBI" id="CHEBI:29973"/>
        <dbReference type="ChEBI" id="CHEBI:30011"/>
        <dbReference type="EC" id="3.5.1.44"/>
    </reaction>
</comment>
<evidence type="ECO:0000259" key="9">
    <source>
        <dbReference type="PROSITE" id="PS50110"/>
    </source>
</evidence>
<keyword evidence="12" id="KW-1185">Reference proteome</keyword>
<dbReference type="InterPro" id="IPR001789">
    <property type="entry name" value="Sig_transdc_resp-reg_receiver"/>
</dbReference>
<dbReference type="GO" id="GO:0005737">
    <property type="term" value="C:cytoplasm"/>
    <property type="evidence" value="ECO:0007669"/>
    <property type="project" value="UniProtKB-SubCell"/>
</dbReference>
<dbReference type="InterPro" id="IPR000673">
    <property type="entry name" value="Sig_transdc_resp-reg_Me-estase"/>
</dbReference>
<evidence type="ECO:0000256" key="2">
    <source>
        <dbReference type="ARBA" id="ARBA00022500"/>
    </source>
</evidence>
<evidence type="ECO:0000256" key="5">
    <source>
        <dbReference type="HAMAP-Rule" id="MF_00099"/>
    </source>
</evidence>
<dbReference type="HAMAP" id="MF_00099">
    <property type="entry name" value="CheB_chemtxs"/>
    <property type="match status" value="1"/>
</dbReference>
<dbReference type="Pfam" id="PF01339">
    <property type="entry name" value="CheB_methylest"/>
    <property type="match status" value="1"/>
</dbReference>
<keyword evidence="5 7" id="KW-0597">Phosphoprotein</keyword>
<dbReference type="EC" id="3.5.1.44" evidence="5"/>
<dbReference type="CDD" id="cd17541">
    <property type="entry name" value="REC_CheB-like"/>
    <property type="match status" value="1"/>
</dbReference>
<evidence type="ECO:0000256" key="8">
    <source>
        <dbReference type="SAM" id="MobiDB-lite"/>
    </source>
</evidence>
<dbReference type="OrthoDB" id="9793421at2"/>
<evidence type="ECO:0000256" key="3">
    <source>
        <dbReference type="ARBA" id="ARBA00022801"/>
    </source>
</evidence>
<organism evidence="11 12">
    <name type="scientific">Nitrospirillum amazonense</name>
    <dbReference type="NCBI Taxonomy" id="28077"/>
    <lineage>
        <taxon>Bacteria</taxon>
        <taxon>Pseudomonadati</taxon>
        <taxon>Pseudomonadota</taxon>
        <taxon>Alphaproteobacteria</taxon>
        <taxon>Rhodospirillales</taxon>
        <taxon>Azospirillaceae</taxon>
        <taxon>Nitrospirillum</taxon>
    </lineage>
</organism>
<comment type="subcellular location">
    <subcellularLocation>
        <location evidence="5">Cytoplasm</location>
    </subcellularLocation>
</comment>
<comment type="PTM">
    <text evidence="5">Phosphorylated by CheA. Phosphorylation of the N-terminal regulatory domain activates the methylesterase activity.</text>
</comment>
<feature type="active site" evidence="5 6">
    <location>
        <position position="190"/>
    </location>
</feature>
<dbReference type="GO" id="GO:0050568">
    <property type="term" value="F:protein-glutamine glutaminase activity"/>
    <property type="evidence" value="ECO:0007669"/>
    <property type="project" value="UniProtKB-UniRule"/>
</dbReference>
<keyword evidence="2 5" id="KW-0145">Chemotaxis</keyword>
<feature type="modified residue" description="4-aspartylphosphate" evidence="5 7">
    <location>
        <position position="53"/>
    </location>
</feature>
<name>A0A560HE61_9PROT</name>
<dbReference type="NCBIfam" id="NF001965">
    <property type="entry name" value="PRK00742.1"/>
    <property type="match status" value="1"/>
</dbReference>
<dbReference type="Gene3D" id="3.40.50.2300">
    <property type="match status" value="1"/>
</dbReference>
<evidence type="ECO:0000256" key="1">
    <source>
        <dbReference type="ARBA" id="ARBA00022490"/>
    </source>
</evidence>
<dbReference type="SUPFAM" id="SSF52738">
    <property type="entry name" value="Methylesterase CheB, C-terminal domain"/>
    <property type="match status" value="1"/>
</dbReference>
<dbReference type="PANTHER" id="PTHR42872">
    <property type="entry name" value="PROTEIN-GLUTAMATE METHYLESTERASE/PROTEIN-GLUTAMINE GLUTAMINASE"/>
    <property type="match status" value="1"/>
</dbReference>
<dbReference type="PANTHER" id="PTHR42872:SF6">
    <property type="entry name" value="PROTEIN-GLUTAMATE METHYLESTERASE_PROTEIN-GLUTAMINE GLUTAMINASE"/>
    <property type="match status" value="1"/>
</dbReference>
<gene>
    <name evidence="5" type="primary">cheB</name>
    <name evidence="11" type="ORF">FBZ90_104182</name>
</gene>
<dbReference type="Proteomes" id="UP000315751">
    <property type="component" value="Unassembled WGS sequence"/>
</dbReference>
<dbReference type="PROSITE" id="PS50110">
    <property type="entry name" value="RESPONSE_REGULATORY"/>
    <property type="match status" value="1"/>
</dbReference>
<dbReference type="RefSeq" id="WP_145730835.1">
    <property type="nucleotide sequence ID" value="NZ_VITR01000004.1"/>
</dbReference>
<feature type="region of interest" description="Disordered" evidence="8">
    <location>
        <begin position="158"/>
        <end position="181"/>
    </location>
</feature>
<keyword evidence="3 5" id="KW-0378">Hydrolase</keyword>
<comment type="function">
    <text evidence="5">Involved in chemotaxis. Part of a chemotaxis signal transduction system that modulates chemotaxis in response to various stimuli. Catalyzes the demethylation of specific methylglutamate residues introduced into the chemoreceptors (methyl-accepting chemotaxis proteins or MCP) by CheR. Also mediates the irreversible deamidation of specific glutamine residues to glutamic acid.</text>
</comment>
<dbReference type="SMART" id="SM00448">
    <property type="entry name" value="REC"/>
    <property type="match status" value="1"/>
</dbReference>
<dbReference type="PIRSF" id="PIRSF000876">
    <property type="entry name" value="RR_chemtxs_CheB"/>
    <property type="match status" value="1"/>
</dbReference>
<sequence>MTRVLIVDDSALMRRLLGDLFAAAGDFEVATARDGLEALARLRDFDPEVITLDVHMPQMDGLSCLDQIMVERPRPVVMVSSLTEAGAEVTLEAMTLGAVDFIQKPDGAISLKMDRLGPELLDKVRGAARARLRRSHRLVERLRRQAQGWDTPAVEAARRPPVLEEADPLDDPRPAGKPGDPPGLVLVGCSTGGPPALDALLDGLPADFPWPVVVAQHMPATFTGALARRLDRLCPLTVREVTRPVPLAPGHVYIGKGDADVILSRRSSGLVVMPTPSKEEYRWHPSVDRLVDSALDHVDARRLVGVLMTGMGYDGAAAMTRLRARRGRTIAEAEETAVVWGMPGELVKAGGADVVAPLDKIAFHLRDLVGP</sequence>
<dbReference type="AlphaFoldDB" id="A0A560HE61"/>
<accession>A0A560HE61</accession>
<feature type="domain" description="Response regulatory" evidence="9">
    <location>
        <begin position="3"/>
        <end position="119"/>
    </location>
</feature>
<dbReference type="Pfam" id="PF00072">
    <property type="entry name" value="Response_reg"/>
    <property type="match status" value="1"/>
</dbReference>
<comment type="caution">
    <text evidence="11">The sequence shown here is derived from an EMBL/GenBank/DDBJ whole genome shotgun (WGS) entry which is preliminary data.</text>
</comment>
<dbReference type="SUPFAM" id="SSF52172">
    <property type="entry name" value="CheY-like"/>
    <property type="match status" value="1"/>
</dbReference>
<dbReference type="InterPro" id="IPR035909">
    <property type="entry name" value="CheB_C"/>
</dbReference>
<dbReference type="CDD" id="cd16432">
    <property type="entry name" value="CheB_Rec"/>
    <property type="match status" value="1"/>
</dbReference>
<feature type="domain" description="CheB-type methylesterase" evidence="10">
    <location>
        <begin position="178"/>
        <end position="371"/>
    </location>
</feature>
<dbReference type="Gene3D" id="3.40.50.180">
    <property type="entry name" value="Methylesterase CheB, C-terminal domain"/>
    <property type="match status" value="1"/>
</dbReference>
<comment type="domain">
    <text evidence="5">Contains a C-terminal catalytic domain, and an N-terminal region which modulates catalytic activity.</text>
</comment>
<evidence type="ECO:0000313" key="12">
    <source>
        <dbReference type="Proteomes" id="UP000315751"/>
    </source>
</evidence>
<dbReference type="InterPro" id="IPR011006">
    <property type="entry name" value="CheY-like_superfamily"/>
</dbReference>
<proteinExistence type="inferred from homology"/>
<comment type="catalytic activity">
    <reaction evidence="4 5">
        <text>[protein]-L-glutamate 5-O-methyl ester + H2O = L-glutamyl-[protein] + methanol + H(+)</text>
        <dbReference type="Rhea" id="RHEA:23236"/>
        <dbReference type="Rhea" id="RHEA-COMP:10208"/>
        <dbReference type="Rhea" id="RHEA-COMP:10311"/>
        <dbReference type="ChEBI" id="CHEBI:15377"/>
        <dbReference type="ChEBI" id="CHEBI:15378"/>
        <dbReference type="ChEBI" id="CHEBI:17790"/>
        <dbReference type="ChEBI" id="CHEBI:29973"/>
        <dbReference type="ChEBI" id="CHEBI:82795"/>
        <dbReference type="EC" id="3.1.1.61"/>
    </reaction>
</comment>
<dbReference type="GO" id="GO:0006935">
    <property type="term" value="P:chemotaxis"/>
    <property type="evidence" value="ECO:0007669"/>
    <property type="project" value="UniProtKB-UniRule"/>
</dbReference>
<reference evidence="11 12" key="1">
    <citation type="submission" date="2019-06" db="EMBL/GenBank/DDBJ databases">
        <title>Genomic Encyclopedia of Type Strains, Phase IV (KMG-V): Genome sequencing to study the core and pangenomes of soil and plant-associated prokaryotes.</title>
        <authorList>
            <person name="Whitman W."/>
        </authorList>
    </citation>
    <scope>NUCLEOTIDE SEQUENCE [LARGE SCALE GENOMIC DNA]</scope>
    <source>
        <strain evidence="11 12">BR 11622</strain>
    </source>
</reference>
<keyword evidence="1 5" id="KW-0963">Cytoplasm</keyword>
<protein>
    <recommendedName>
        <fullName evidence="5">Protein-glutamate methylesterase/protein-glutamine glutaminase</fullName>
        <ecNumber evidence="5">3.1.1.61</ecNumber>
        <ecNumber evidence="5">3.5.1.44</ecNumber>
    </recommendedName>
</protein>
<dbReference type="EC" id="3.1.1.61" evidence="5"/>
<evidence type="ECO:0000259" key="10">
    <source>
        <dbReference type="PROSITE" id="PS50122"/>
    </source>
</evidence>
<dbReference type="GO" id="GO:0008984">
    <property type="term" value="F:protein-glutamate methylesterase activity"/>
    <property type="evidence" value="ECO:0007669"/>
    <property type="project" value="UniProtKB-UniRule"/>
</dbReference>
<dbReference type="GO" id="GO:0000156">
    <property type="term" value="F:phosphorelay response regulator activity"/>
    <property type="evidence" value="ECO:0007669"/>
    <property type="project" value="InterPro"/>
</dbReference>
<evidence type="ECO:0000256" key="7">
    <source>
        <dbReference type="PROSITE-ProRule" id="PRU00169"/>
    </source>
</evidence>
<comment type="similarity">
    <text evidence="5">Belongs to the CheB family.</text>
</comment>